<comment type="similarity">
    <text evidence="1">Belongs to the metallo-beta-lactamase superfamily. Class-B beta-lactamase family.</text>
</comment>
<evidence type="ECO:0000313" key="4">
    <source>
        <dbReference type="EMBL" id="MFC3458207.1"/>
    </source>
</evidence>
<name>A0ABV7PJZ4_9BURK</name>
<dbReference type="SUPFAM" id="SSF56281">
    <property type="entry name" value="Metallo-hydrolase/oxidoreductase"/>
    <property type="match status" value="1"/>
</dbReference>
<dbReference type="PROSITE" id="PS51257">
    <property type="entry name" value="PROKAR_LIPOPROTEIN"/>
    <property type="match status" value="1"/>
</dbReference>
<dbReference type="Gene3D" id="3.60.15.10">
    <property type="entry name" value="Ribonuclease Z/Hydroxyacylglutathione hydrolase-like"/>
    <property type="match status" value="1"/>
</dbReference>
<dbReference type="InterPro" id="IPR036866">
    <property type="entry name" value="RibonucZ/Hydroxyglut_hydro"/>
</dbReference>
<dbReference type="Pfam" id="PF00753">
    <property type="entry name" value="Lactamase_B"/>
    <property type="match status" value="1"/>
</dbReference>
<dbReference type="InterPro" id="IPR030829">
    <property type="entry name" value="SoxH-rel_PQQ_2"/>
</dbReference>
<protein>
    <submittedName>
        <fullName evidence="4">Quinoprotein relay system zinc metallohydrolase 2</fullName>
    </submittedName>
</protein>
<evidence type="ECO:0000256" key="1">
    <source>
        <dbReference type="ARBA" id="ARBA00005250"/>
    </source>
</evidence>
<dbReference type="InterPro" id="IPR001279">
    <property type="entry name" value="Metallo-B-lactamas"/>
</dbReference>
<dbReference type="PANTHER" id="PTHR42951">
    <property type="entry name" value="METALLO-BETA-LACTAMASE DOMAIN-CONTAINING"/>
    <property type="match status" value="1"/>
</dbReference>
<evidence type="ECO:0000313" key="5">
    <source>
        <dbReference type="Proteomes" id="UP001595665"/>
    </source>
</evidence>
<dbReference type="EMBL" id="JBHRVV010000001">
    <property type="protein sequence ID" value="MFC3458207.1"/>
    <property type="molecule type" value="Genomic_DNA"/>
</dbReference>
<dbReference type="Proteomes" id="UP001595665">
    <property type="component" value="Unassembled WGS sequence"/>
</dbReference>
<feature type="domain" description="Metallo-beta-lactamase" evidence="3">
    <location>
        <begin position="50"/>
        <end position="246"/>
    </location>
</feature>
<evidence type="ECO:0000256" key="2">
    <source>
        <dbReference type="SAM" id="SignalP"/>
    </source>
</evidence>
<feature type="signal peptide" evidence="2">
    <location>
        <begin position="1"/>
        <end position="20"/>
    </location>
</feature>
<dbReference type="NCBIfam" id="TIGR04559">
    <property type="entry name" value="SoxH_rel_PQQ_2"/>
    <property type="match status" value="1"/>
</dbReference>
<keyword evidence="2" id="KW-0732">Signal</keyword>
<dbReference type="InterPro" id="IPR050855">
    <property type="entry name" value="NDM-1-like"/>
</dbReference>
<dbReference type="RefSeq" id="WP_379734669.1">
    <property type="nucleotide sequence ID" value="NZ_JBHRVV010000001.1"/>
</dbReference>
<dbReference type="CDD" id="cd16282">
    <property type="entry name" value="metallo-hydrolase-like_MBL-fold"/>
    <property type="match status" value="1"/>
</dbReference>
<dbReference type="PANTHER" id="PTHR42951:SF4">
    <property type="entry name" value="ACYL-COENZYME A THIOESTERASE MBLAC2"/>
    <property type="match status" value="1"/>
</dbReference>
<reference evidence="5" key="1">
    <citation type="journal article" date="2019" name="Int. J. Syst. Evol. Microbiol.">
        <title>The Global Catalogue of Microorganisms (GCM) 10K type strain sequencing project: providing services to taxonomists for standard genome sequencing and annotation.</title>
        <authorList>
            <consortium name="The Broad Institute Genomics Platform"/>
            <consortium name="The Broad Institute Genome Sequencing Center for Infectious Disease"/>
            <person name="Wu L."/>
            <person name="Ma J."/>
        </authorList>
    </citation>
    <scope>NUCLEOTIDE SEQUENCE [LARGE SCALE GENOMIC DNA]</scope>
    <source>
        <strain evidence="5">CCM 7480</strain>
    </source>
</reference>
<gene>
    <name evidence="4" type="ORF">ACFOPH_08110</name>
</gene>
<sequence>MRRLILAAWLAACACAQAGAAPLQVSQVAPGVYVHIGQHKDIEDGYDGDIANIGFVVGQEAVAVIDTGGSYAVGKALREAIRQITRLPIRYVINTHVHPDHVFGNAAFVEPDPDPYPDPAAPAAPPRLVGHAMLPQAMHVRSATYLRSLARAFGAQAGQSRLVPPDQTVARRLTLDLGGRKLELTAWPRAHTDNDLTVFDVASGTLWTGDLLFVERTPSIDGDVAGWLAATGDLARLPAVRTVPGHGPVVRDKNRALARQRDYLTVLLRDVRASIRAGSDMAAAMATAAASERARWQLFDAVNPRNVSAIYPALEWE</sequence>
<keyword evidence="5" id="KW-1185">Reference proteome</keyword>
<feature type="chain" id="PRO_5047145529" evidence="2">
    <location>
        <begin position="21"/>
        <end position="317"/>
    </location>
</feature>
<dbReference type="SMART" id="SM00849">
    <property type="entry name" value="Lactamase_B"/>
    <property type="match status" value="1"/>
</dbReference>
<organism evidence="4 5">
    <name type="scientific">Massilia haematophila</name>
    <dbReference type="NCBI Taxonomy" id="457923"/>
    <lineage>
        <taxon>Bacteria</taxon>
        <taxon>Pseudomonadati</taxon>
        <taxon>Pseudomonadota</taxon>
        <taxon>Betaproteobacteria</taxon>
        <taxon>Burkholderiales</taxon>
        <taxon>Oxalobacteraceae</taxon>
        <taxon>Telluria group</taxon>
        <taxon>Massilia</taxon>
    </lineage>
</organism>
<evidence type="ECO:0000259" key="3">
    <source>
        <dbReference type="SMART" id="SM00849"/>
    </source>
</evidence>
<proteinExistence type="inferred from homology"/>
<accession>A0ABV7PJZ4</accession>
<comment type="caution">
    <text evidence="4">The sequence shown here is derived from an EMBL/GenBank/DDBJ whole genome shotgun (WGS) entry which is preliminary data.</text>
</comment>